<evidence type="ECO:0000313" key="1">
    <source>
        <dbReference type="EMBL" id="SUZ52223.1"/>
    </source>
</evidence>
<evidence type="ECO:0008006" key="2">
    <source>
        <dbReference type="Google" id="ProtNLM"/>
    </source>
</evidence>
<dbReference type="Gene3D" id="3.30.160.100">
    <property type="entry name" value="Ribosome hibernation promotion factor-like"/>
    <property type="match status" value="1"/>
</dbReference>
<proteinExistence type="predicted"/>
<dbReference type="AlphaFoldDB" id="A0A381NFB7"/>
<dbReference type="SUPFAM" id="SSF69754">
    <property type="entry name" value="Ribosome binding protein Y (YfiA homologue)"/>
    <property type="match status" value="1"/>
</dbReference>
<sequence>MPIHLTFNNIRNSDAVNDHVHQAFGELIKITDDKFPFHVTLNKVNDESYHVGINCSYRNKPLSSKADHENLYKALSKGIDSMKTQVIRKAEKVRG</sequence>
<accession>A0A381NFB7</accession>
<reference evidence="1" key="1">
    <citation type="submission" date="2018-05" db="EMBL/GenBank/DDBJ databases">
        <authorList>
            <person name="Lanie J.A."/>
            <person name="Ng W.-L."/>
            <person name="Kazmierczak K.M."/>
            <person name="Andrzejewski T.M."/>
            <person name="Davidsen T.M."/>
            <person name="Wayne K.J."/>
            <person name="Tettelin H."/>
            <person name="Glass J.I."/>
            <person name="Rusch D."/>
            <person name="Podicherti R."/>
            <person name="Tsui H.-C.T."/>
            <person name="Winkler M.E."/>
        </authorList>
    </citation>
    <scope>NUCLEOTIDE SEQUENCE</scope>
</reference>
<name>A0A381NFB7_9ZZZZ</name>
<protein>
    <recommendedName>
        <fullName evidence="2">Ribosomal subunit interface protein</fullName>
    </recommendedName>
</protein>
<dbReference type="InterPro" id="IPR003489">
    <property type="entry name" value="RHF/RaiA"/>
</dbReference>
<organism evidence="1">
    <name type="scientific">marine metagenome</name>
    <dbReference type="NCBI Taxonomy" id="408172"/>
    <lineage>
        <taxon>unclassified sequences</taxon>
        <taxon>metagenomes</taxon>
        <taxon>ecological metagenomes</taxon>
    </lineage>
</organism>
<gene>
    <name evidence="1" type="ORF">METZ01_LOCUS5077</name>
</gene>
<dbReference type="Pfam" id="PF02482">
    <property type="entry name" value="Ribosomal_S30AE"/>
    <property type="match status" value="1"/>
</dbReference>
<dbReference type="EMBL" id="UINC01000263">
    <property type="protein sequence ID" value="SUZ52223.1"/>
    <property type="molecule type" value="Genomic_DNA"/>
</dbReference>
<dbReference type="InterPro" id="IPR036567">
    <property type="entry name" value="RHF-like"/>
</dbReference>